<feature type="compositionally biased region" description="Polar residues" evidence="1">
    <location>
        <begin position="100"/>
        <end position="110"/>
    </location>
</feature>
<name>A0ABT1JEV4_ACTCY</name>
<accession>A0ABT1JEV4</accession>
<feature type="region of interest" description="Disordered" evidence="1">
    <location>
        <begin position="1"/>
        <end position="110"/>
    </location>
</feature>
<keyword evidence="3" id="KW-1185">Reference proteome</keyword>
<feature type="compositionally biased region" description="Low complexity" evidence="1">
    <location>
        <begin position="66"/>
        <end position="79"/>
    </location>
</feature>
<evidence type="ECO:0000256" key="1">
    <source>
        <dbReference type="SAM" id="MobiDB-lite"/>
    </source>
</evidence>
<feature type="compositionally biased region" description="Pro residues" evidence="1">
    <location>
        <begin position="151"/>
        <end position="161"/>
    </location>
</feature>
<gene>
    <name evidence="2" type="ORF">G443_001299</name>
</gene>
<sequence length="168" mass="17619">MEDTTNAAARNRVVDTPNTDAATGLSRSAPNARPGRPRTRLRATRNAASTATNPRYQSRSRPPKGTPSTTSPGGSSAKAKLPRVRGSTERPWWPPVISGRPTSSWCPTKTNARVANPRYMPWSRPAMGLNRPPAIPASRTASTAAAQVGNPRPPGPAPGAPGSPEAQA</sequence>
<proteinExistence type="predicted"/>
<dbReference type="EMBL" id="AUBJ02000001">
    <property type="protein sequence ID" value="MCP2331029.1"/>
    <property type="molecule type" value="Genomic_DNA"/>
</dbReference>
<feature type="compositionally biased region" description="Polar residues" evidence="1">
    <location>
        <begin position="16"/>
        <end position="29"/>
    </location>
</feature>
<evidence type="ECO:0000313" key="3">
    <source>
        <dbReference type="Proteomes" id="UP000791080"/>
    </source>
</evidence>
<protein>
    <submittedName>
        <fullName evidence="2">Uncharacterized protein</fullName>
    </submittedName>
</protein>
<reference evidence="2 3" key="1">
    <citation type="submission" date="2013-07" db="EMBL/GenBank/DDBJ databases">
        <authorList>
            <consortium name="DOE Joint Genome Institute"/>
            <person name="Reeve W."/>
            <person name="Huntemann M."/>
            <person name="Han J."/>
            <person name="Chen A."/>
            <person name="Kyrpides N."/>
            <person name="Mavromatis K."/>
            <person name="Markowitz V."/>
            <person name="Palaniappan K."/>
            <person name="Ivanova N."/>
            <person name="Schaumberg A."/>
            <person name="Pati A."/>
            <person name="Liolios K."/>
            <person name="Nordberg H.P."/>
            <person name="Cantor M.N."/>
            <person name="Hua S.X."/>
            <person name="Woyke T."/>
        </authorList>
    </citation>
    <scope>NUCLEOTIDE SEQUENCE [LARGE SCALE GENOMIC DNA]</scope>
    <source>
        <strain evidence="2 3">DSM 43889</strain>
    </source>
</reference>
<feature type="region of interest" description="Disordered" evidence="1">
    <location>
        <begin position="125"/>
        <end position="168"/>
    </location>
</feature>
<reference evidence="2 3" key="2">
    <citation type="submission" date="2022-06" db="EMBL/GenBank/DDBJ databases">
        <title>Genomic Encyclopedia of Type Strains, Phase I: the one thousand microbial genomes (KMG-I) project.</title>
        <authorList>
            <person name="Kyrpides N."/>
        </authorList>
    </citation>
    <scope>NUCLEOTIDE SEQUENCE [LARGE SCALE GENOMIC DNA]</scope>
    <source>
        <strain evidence="2 3">DSM 43889</strain>
    </source>
</reference>
<comment type="caution">
    <text evidence="2">The sequence shown here is derived from an EMBL/GenBank/DDBJ whole genome shotgun (WGS) entry which is preliminary data.</text>
</comment>
<organism evidence="2 3">
    <name type="scientific">Actinoalloteichus caeruleus DSM 43889</name>
    <dbReference type="NCBI Taxonomy" id="1120930"/>
    <lineage>
        <taxon>Bacteria</taxon>
        <taxon>Bacillati</taxon>
        <taxon>Actinomycetota</taxon>
        <taxon>Actinomycetes</taxon>
        <taxon>Pseudonocardiales</taxon>
        <taxon>Pseudonocardiaceae</taxon>
        <taxon>Actinoalloteichus</taxon>
        <taxon>Actinoalloteichus cyanogriseus</taxon>
    </lineage>
</organism>
<evidence type="ECO:0000313" key="2">
    <source>
        <dbReference type="EMBL" id="MCP2331029.1"/>
    </source>
</evidence>
<dbReference type="Proteomes" id="UP000791080">
    <property type="component" value="Unassembled WGS sequence"/>
</dbReference>
<feature type="compositionally biased region" description="Low complexity" evidence="1">
    <location>
        <begin position="44"/>
        <end position="55"/>
    </location>
</feature>